<dbReference type="GO" id="GO:0044550">
    <property type="term" value="P:secondary metabolite biosynthetic process"/>
    <property type="evidence" value="ECO:0007669"/>
    <property type="project" value="TreeGrafter"/>
</dbReference>
<dbReference type="Gene3D" id="1.10.1200.10">
    <property type="entry name" value="ACP-like"/>
    <property type="match status" value="1"/>
</dbReference>
<comment type="caution">
    <text evidence="4">The sequence shown here is derived from an EMBL/GenBank/DDBJ whole genome shotgun (WGS) entry which is preliminary data.</text>
</comment>
<dbReference type="PANTHER" id="PTHR45527:SF1">
    <property type="entry name" value="FATTY ACID SYNTHASE"/>
    <property type="match status" value="1"/>
</dbReference>
<dbReference type="AlphaFoldDB" id="A0A5Y1YGS1"/>
<keyword evidence="2" id="KW-0597">Phosphoprotein</keyword>
<dbReference type="InterPro" id="IPR009081">
    <property type="entry name" value="PP-bd_ACP"/>
</dbReference>
<dbReference type="InterPro" id="IPR020806">
    <property type="entry name" value="PKS_PP-bd"/>
</dbReference>
<name>A0A5Y1YGS1_SALDZ</name>
<dbReference type="GO" id="GO:0005737">
    <property type="term" value="C:cytoplasm"/>
    <property type="evidence" value="ECO:0007669"/>
    <property type="project" value="TreeGrafter"/>
</dbReference>
<evidence type="ECO:0000256" key="2">
    <source>
        <dbReference type="ARBA" id="ARBA00022553"/>
    </source>
</evidence>
<dbReference type="PANTHER" id="PTHR45527">
    <property type="entry name" value="NONRIBOSOMAL PEPTIDE SYNTHETASE"/>
    <property type="match status" value="1"/>
</dbReference>
<dbReference type="InterPro" id="IPR036736">
    <property type="entry name" value="ACP-like_sf"/>
</dbReference>
<dbReference type="SMART" id="SM00823">
    <property type="entry name" value="PKS_PP"/>
    <property type="match status" value="1"/>
</dbReference>
<reference evidence="4" key="1">
    <citation type="submission" date="2018-08" db="EMBL/GenBank/DDBJ databases">
        <authorList>
            <person name="Ashton P.M."/>
            <person name="Dallman T."/>
            <person name="Nair S."/>
            <person name="De Pinna E."/>
            <person name="Peters T."/>
            <person name="Grant K."/>
        </authorList>
    </citation>
    <scope>NUCLEOTIDE SEQUENCE [LARGE SCALE GENOMIC DNA]</scope>
    <source>
        <strain evidence="4">294779</strain>
    </source>
</reference>
<gene>
    <name evidence="4" type="ORF">CTQ69_28335</name>
</gene>
<dbReference type="GO" id="GO:0031177">
    <property type="term" value="F:phosphopantetheine binding"/>
    <property type="evidence" value="ECO:0007669"/>
    <property type="project" value="InterPro"/>
</dbReference>
<evidence type="ECO:0000259" key="3">
    <source>
        <dbReference type="PROSITE" id="PS50075"/>
    </source>
</evidence>
<evidence type="ECO:0000313" key="4">
    <source>
        <dbReference type="EMBL" id="ECC3917746.1"/>
    </source>
</evidence>
<accession>A0A5Y1YGS1</accession>
<organism evidence="4">
    <name type="scientific">Salmonella diarizonae</name>
    <dbReference type="NCBI Taxonomy" id="59204"/>
    <lineage>
        <taxon>Bacteria</taxon>
        <taxon>Pseudomonadati</taxon>
        <taxon>Pseudomonadota</taxon>
        <taxon>Gammaproteobacteria</taxon>
        <taxon>Enterobacterales</taxon>
        <taxon>Enterobacteriaceae</taxon>
        <taxon>Salmonella</taxon>
    </lineage>
</organism>
<feature type="non-terminal residue" evidence="4">
    <location>
        <position position="1"/>
    </location>
</feature>
<protein>
    <submittedName>
        <fullName evidence="4">Acyl carrier protein</fullName>
    </submittedName>
</protein>
<dbReference type="PROSITE" id="PS50075">
    <property type="entry name" value="CARRIER"/>
    <property type="match status" value="1"/>
</dbReference>
<dbReference type="GO" id="GO:0043041">
    <property type="term" value="P:amino acid activation for nonribosomal peptide biosynthetic process"/>
    <property type="evidence" value="ECO:0007669"/>
    <property type="project" value="TreeGrafter"/>
</dbReference>
<dbReference type="SUPFAM" id="SSF47336">
    <property type="entry name" value="ACP-like"/>
    <property type="match status" value="1"/>
</dbReference>
<keyword evidence="1" id="KW-0596">Phosphopantetheine</keyword>
<dbReference type="Proteomes" id="UP000839735">
    <property type="component" value="Unassembled WGS sequence"/>
</dbReference>
<dbReference type="EMBL" id="AAIBIC010000133">
    <property type="protein sequence ID" value="ECC3917746.1"/>
    <property type="molecule type" value="Genomic_DNA"/>
</dbReference>
<evidence type="ECO:0000256" key="1">
    <source>
        <dbReference type="ARBA" id="ARBA00022450"/>
    </source>
</evidence>
<proteinExistence type="predicted"/>
<dbReference type="Pfam" id="PF00550">
    <property type="entry name" value="PP-binding"/>
    <property type="match status" value="1"/>
</dbReference>
<feature type="domain" description="Carrier" evidence="3">
    <location>
        <begin position="3"/>
        <end position="78"/>
    </location>
</feature>
<sequence>ESGGEGQTEEAMTALWEQILGCRITDRSRSFFELGGDSLKLLQLQKVVRSRLHREVTIAELFRYPSVRDLCSHIFGETQSGNQLSRADHENELFMSKIDQINNYEAAEVRKELANVLKELNQEDEL</sequence>